<dbReference type="InterPro" id="IPR008422">
    <property type="entry name" value="KN_HD"/>
</dbReference>
<dbReference type="PANTHER" id="PTHR11850">
    <property type="entry name" value="HOMEOBOX PROTEIN TRANSCRIPTION FACTORS"/>
    <property type="match status" value="1"/>
</dbReference>
<dbReference type="InterPro" id="IPR001356">
    <property type="entry name" value="HD"/>
</dbReference>
<feature type="region of interest" description="Disordered" evidence="5">
    <location>
        <begin position="80"/>
        <end position="131"/>
    </location>
</feature>
<proteinExistence type="predicted"/>
<dbReference type="GO" id="GO:0005634">
    <property type="term" value="C:nucleus"/>
    <property type="evidence" value="ECO:0007669"/>
    <property type="project" value="UniProtKB-SubCell"/>
</dbReference>
<dbReference type="VEuPathDB" id="FungiDB:Z519_03009"/>
<feature type="region of interest" description="Disordered" evidence="5">
    <location>
        <begin position="259"/>
        <end position="287"/>
    </location>
</feature>
<accession>A0A0D2HR54</accession>
<comment type="subcellular location">
    <subcellularLocation>
        <location evidence="4">Nucleus</location>
    </subcellularLocation>
</comment>
<reference evidence="7" key="1">
    <citation type="submission" date="2015-01" db="EMBL/GenBank/DDBJ databases">
        <title>The Genome Sequence of Cladophialophora bantiana CBS 173.52.</title>
        <authorList>
            <consortium name="The Broad Institute Genomics Platform"/>
            <person name="Cuomo C."/>
            <person name="de Hoog S."/>
            <person name="Gorbushina A."/>
            <person name="Stielow B."/>
            <person name="Teixiera M."/>
            <person name="Abouelleil A."/>
            <person name="Chapman S.B."/>
            <person name="Priest M."/>
            <person name="Young S.K."/>
            <person name="Wortman J."/>
            <person name="Nusbaum C."/>
            <person name="Birren B."/>
        </authorList>
    </citation>
    <scope>NUCLEOTIDE SEQUENCE [LARGE SCALE GENOMIC DNA]</scope>
    <source>
        <strain evidence="7">CBS 173.52</strain>
    </source>
</reference>
<feature type="domain" description="Homeobox" evidence="6">
    <location>
        <begin position="278"/>
        <end position="341"/>
    </location>
</feature>
<dbReference type="InterPro" id="IPR050224">
    <property type="entry name" value="TALE_homeobox"/>
</dbReference>
<evidence type="ECO:0000256" key="2">
    <source>
        <dbReference type="ARBA" id="ARBA00023155"/>
    </source>
</evidence>
<dbReference type="AlphaFoldDB" id="A0A0D2HR54"/>
<dbReference type="SUPFAM" id="SSF46689">
    <property type="entry name" value="Homeodomain-like"/>
    <property type="match status" value="1"/>
</dbReference>
<dbReference type="Pfam" id="PF05920">
    <property type="entry name" value="Homeobox_KN"/>
    <property type="match status" value="1"/>
</dbReference>
<keyword evidence="2 4" id="KW-0371">Homeobox</keyword>
<dbReference type="SMART" id="SM00389">
    <property type="entry name" value="HOX"/>
    <property type="match status" value="1"/>
</dbReference>
<dbReference type="GO" id="GO:0003677">
    <property type="term" value="F:DNA binding"/>
    <property type="evidence" value="ECO:0007669"/>
    <property type="project" value="UniProtKB-UniRule"/>
</dbReference>
<dbReference type="Gene3D" id="1.10.10.60">
    <property type="entry name" value="Homeodomain-like"/>
    <property type="match status" value="1"/>
</dbReference>
<name>A0A0D2HR54_CLAB1</name>
<protein>
    <recommendedName>
        <fullName evidence="6">Homeobox domain-containing protein</fullName>
    </recommendedName>
</protein>
<dbReference type="Proteomes" id="UP000053789">
    <property type="component" value="Unassembled WGS sequence"/>
</dbReference>
<dbReference type="HOGENOM" id="CLU_048131_0_0_1"/>
<keyword evidence="1 4" id="KW-0238">DNA-binding</keyword>
<keyword evidence="8" id="KW-1185">Reference proteome</keyword>
<keyword evidence="3 4" id="KW-0539">Nucleus</keyword>
<dbReference type="OrthoDB" id="10056939at2759"/>
<organism evidence="7 8">
    <name type="scientific">Cladophialophora bantiana (strain ATCC 10958 / CBS 173.52 / CDC B-1940 / NIH 8579)</name>
    <name type="common">Xylohypha bantiana</name>
    <dbReference type="NCBI Taxonomy" id="1442370"/>
    <lineage>
        <taxon>Eukaryota</taxon>
        <taxon>Fungi</taxon>
        <taxon>Dikarya</taxon>
        <taxon>Ascomycota</taxon>
        <taxon>Pezizomycotina</taxon>
        <taxon>Eurotiomycetes</taxon>
        <taxon>Chaetothyriomycetidae</taxon>
        <taxon>Chaetothyriales</taxon>
        <taxon>Herpotrichiellaceae</taxon>
        <taxon>Cladophialophora</taxon>
    </lineage>
</organism>
<dbReference type="GeneID" id="27695937"/>
<dbReference type="GO" id="GO:0006355">
    <property type="term" value="P:regulation of DNA-templated transcription"/>
    <property type="evidence" value="ECO:0007669"/>
    <property type="project" value="InterPro"/>
</dbReference>
<gene>
    <name evidence="7" type="ORF">Z519_03009</name>
</gene>
<evidence type="ECO:0000256" key="3">
    <source>
        <dbReference type="ARBA" id="ARBA00023242"/>
    </source>
</evidence>
<dbReference type="InterPro" id="IPR009057">
    <property type="entry name" value="Homeodomain-like_sf"/>
</dbReference>
<evidence type="ECO:0000259" key="6">
    <source>
        <dbReference type="PROSITE" id="PS50071"/>
    </source>
</evidence>
<dbReference type="PROSITE" id="PS50071">
    <property type="entry name" value="HOMEOBOX_2"/>
    <property type="match status" value="1"/>
</dbReference>
<feature type="DNA-binding region" description="Homeobox" evidence="4">
    <location>
        <begin position="280"/>
        <end position="342"/>
    </location>
</feature>
<evidence type="ECO:0000256" key="5">
    <source>
        <dbReference type="SAM" id="MobiDB-lite"/>
    </source>
</evidence>
<dbReference type="EMBL" id="KN846983">
    <property type="protein sequence ID" value="KIW95943.1"/>
    <property type="molecule type" value="Genomic_DNA"/>
</dbReference>
<evidence type="ECO:0000313" key="7">
    <source>
        <dbReference type="EMBL" id="KIW95943.1"/>
    </source>
</evidence>
<sequence>MDPYASYVCPSDFGATRLQRSNPPIEESKLLLSQQQQQQQQLPPFRELLGPNIQPTVDPITASESTAVAQANNMTRRTFQPPLKIEPPSPERAQNGNGIESFDNVSAQSGDSAYTAQRHHRQNPSWNSTSQYTELVSPYGSQQRPPCTIQTQFPPSRVSPCLPSIRDFDRLNTYNPSFPSTASYVYGASGGPANGHESYSFKTETSSYYDPPHRYGQSYPQTNRPNAPQMDYSRYPPSLYEYRGGVTYPSPYAGDYLPSPTGSHHPVSPTVSSEGCGLPGRRRRGNLPKPITDYLRQWFLAHLDHPYPTEEDKQQFAQTTGLTLAQISNWFINARRRQLPALRHQVRERASQTSTAEYESEQSYVGCEGENGWLGLVYGMMPPEALKSMALSFSASRALYPSRSGLFGMSGNFEGLLVVCGAVIFQRQDTVPVYVKNDSTPMQEPGGWQAVLMGRDH</sequence>
<dbReference type="RefSeq" id="XP_016622612.1">
    <property type="nucleotide sequence ID" value="XM_016760762.1"/>
</dbReference>
<feature type="compositionally biased region" description="Polar residues" evidence="5">
    <location>
        <begin position="92"/>
        <end position="115"/>
    </location>
</feature>
<dbReference type="CDD" id="cd00086">
    <property type="entry name" value="homeodomain"/>
    <property type="match status" value="1"/>
</dbReference>
<evidence type="ECO:0000313" key="8">
    <source>
        <dbReference type="Proteomes" id="UP000053789"/>
    </source>
</evidence>
<evidence type="ECO:0000256" key="4">
    <source>
        <dbReference type="PROSITE-ProRule" id="PRU00108"/>
    </source>
</evidence>
<evidence type="ECO:0000256" key="1">
    <source>
        <dbReference type="ARBA" id="ARBA00023125"/>
    </source>
</evidence>